<sequence length="652" mass="69783">MAMSSGQQQQQQGSSSNSNVKIEPVYTRHFAAATTSNTAFATSSKPELKESTRTPSFSSPNYQTSSGNVVISSAHALPTPPSKPTSKKPTTKDPSHPNESANPNPKPSSSSSTSSASASSLSSPICRNCQTQTTPLWRRDETGQVLCNACGLFLKLHGRARPISLKTDTIKSRNRVKQGGGGSSSSSGGSSNAGGSGGHNSGASNKSSGTSTPELKSKDLKNSNANGNGNKKSPKVKKFKNSTTSSNDLTPLLPATVANTPSTLKTTTTESTPINHQHIIHPQLPNHVLQAHQVPLHYPSSTPTQFAPGLRRITSPLLLSSNSASAVRNEPISDNMTSLQAAAGVLENLSNELGPSASFKNGVSKTTGISLMSKTESSSGLSSSSSSSIFSSITPSTLPRLSALNKKSPAFSEVHSRCSTPTLPPLHEMAKGEQSLSGYANQSQKPSFEQSSRSSNDATSGENGSSINNNNNNKNVNFQNPGSGEHSDNNNSNNNNNNNNSNNNNNNTQYGFYSSHEITILKTRISELELVNDLYRTRIMELEAMEQAARLRENSMKKRLEEVMNLQASTLLQHQQNGRSNYHENEGPRLSPSFTPSHSGNDSSSFAVPKAPASHHQHQHQHQQQNEIVVLPPLKRDHDNTYPGNDKKPKYN</sequence>
<dbReference type="Pfam" id="PF00320">
    <property type="entry name" value="GATA"/>
    <property type="match status" value="1"/>
</dbReference>
<dbReference type="Proteomes" id="UP001497383">
    <property type="component" value="Chromosome 1"/>
</dbReference>
<feature type="compositionally biased region" description="Low complexity" evidence="7">
    <location>
        <begin position="260"/>
        <end position="272"/>
    </location>
</feature>
<dbReference type="CDD" id="cd00202">
    <property type="entry name" value="ZnF_GATA"/>
    <property type="match status" value="1"/>
</dbReference>
<feature type="region of interest" description="Disordered" evidence="7">
    <location>
        <begin position="574"/>
        <end position="652"/>
    </location>
</feature>
<evidence type="ECO:0000256" key="6">
    <source>
        <dbReference type="PROSITE-ProRule" id="PRU00094"/>
    </source>
</evidence>
<feature type="compositionally biased region" description="Polar residues" evidence="7">
    <location>
        <begin position="592"/>
        <end position="606"/>
    </location>
</feature>
<evidence type="ECO:0000256" key="3">
    <source>
        <dbReference type="ARBA" id="ARBA00022771"/>
    </source>
</evidence>
<evidence type="ECO:0000313" key="9">
    <source>
        <dbReference type="EMBL" id="CAK9436524.1"/>
    </source>
</evidence>
<comment type="subcellular location">
    <subcellularLocation>
        <location evidence="1">Nucleus</location>
    </subcellularLocation>
</comment>
<dbReference type="PROSITE" id="PS00344">
    <property type="entry name" value="GATA_ZN_FINGER_1"/>
    <property type="match status" value="1"/>
</dbReference>
<evidence type="ECO:0000256" key="1">
    <source>
        <dbReference type="ARBA" id="ARBA00004123"/>
    </source>
</evidence>
<dbReference type="InterPro" id="IPR039355">
    <property type="entry name" value="Transcription_factor_GATA"/>
</dbReference>
<keyword evidence="3 6" id="KW-0863">Zinc-finger</keyword>
<protein>
    <recommendedName>
        <fullName evidence="8">GATA-type domain-containing protein</fullName>
    </recommendedName>
</protein>
<gene>
    <name evidence="9" type="ORF">LODBEIA_P10820</name>
</gene>
<dbReference type="RefSeq" id="XP_066828020.1">
    <property type="nucleotide sequence ID" value="XM_066970931.1"/>
</dbReference>
<feature type="compositionally biased region" description="Low complexity" evidence="7">
    <location>
        <begin position="460"/>
        <end position="482"/>
    </location>
</feature>
<feature type="compositionally biased region" description="Low complexity" evidence="7">
    <location>
        <begin position="30"/>
        <end position="44"/>
    </location>
</feature>
<evidence type="ECO:0000256" key="5">
    <source>
        <dbReference type="ARBA" id="ARBA00023242"/>
    </source>
</evidence>
<dbReference type="PANTHER" id="PTHR10071">
    <property type="entry name" value="TRANSCRIPTION FACTOR GATA FAMILY MEMBER"/>
    <property type="match status" value="1"/>
</dbReference>
<evidence type="ECO:0000256" key="2">
    <source>
        <dbReference type="ARBA" id="ARBA00022723"/>
    </source>
</evidence>
<feature type="region of interest" description="Disordered" evidence="7">
    <location>
        <begin position="374"/>
        <end position="395"/>
    </location>
</feature>
<dbReference type="Gene3D" id="3.30.50.10">
    <property type="entry name" value="Erythroid Transcription Factor GATA-1, subunit A"/>
    <property type="match status" value="1"/>
</dbReference>
<feature type="compositionally biased region" description="Low complexity" evidence="7">
    <location>
        <begin position="489"/>
        <end position="507"/>
    </location>
</feature>
<keyword evidence="2" id="KW-0479">Metal-binding</keyword>
<feature type="domain" description="GATA-type" evidence="8">
    <location>
        <begin position="126"/>
        <end position="173"/>
    </location>
</feature>
<dbReference type="Pfam" id="PF25026">
    <property type="entry name" value="Asd-4"/>
    <property type="match status" value="1"/>
</dbReference>
<dbReference type="PROSITE" id="PS50114">
    <property type="entry name" value="GATA_ZN_FINGER_2"/>
    <property type="match status" value="1"/>
</dbReference>
<accession>A0ABP0ZGY0</accession>
<evidence type="ECO:0000313" key="10">
    <source>
        <dbReference type="Proteomes" id="UP001497383"/>
    </source>
</evidence>
<dbReference type="InterPro" id="IPR056998">
    <property type="entry name" value="Asd-4/GZF3_helical"/>
</dbReference>
<dbReference type="InterPro" id="IPR000679">
    <property type="entry name" value="Znf_GATA"/>
</dbReference>
<dbReference type="GeneID" id="92206278"/>
<evidence type="ECO:0000256" key="4">
    <source>
        <dbReference type="ARBA" id="ARBA00022833"/>
    </source>
</evidence>
<feature type="region of interest" description="Disordered" evidence="7">
    <location>
        <begin position="1"/>
        <end position="125"/>
    </location>
</feature>
<dbReference type="PRINTS" id="PR00619">
    <property type="entry name" value="GATAZNFINGER"/>
</dbReference>
<evidence type="ECO:0000256" key="7">
    <source>
        <dbReference type="SAM" id="MobiDB-lite"/>
    </source>
</evidence>
<feature type="compositionally biased region" description="Low complexity" evidence="7">
    <location>
        <begin position="222"/>
        <end position="231"/>
    </location>
</feature>
<dbReference type="SMART" id="SM00401">
    <property type="entry name" value="ZnF_GATA"/>
    <property type="match status" value="1"/>
</dbReference>
<dbReference type="SUPFAM" id="SSF57716">
    <property type="entry name" value="Glucocorticoid receptor-like (DNA-binding domain)"/>
    <property type="match status" value="1"/>
</dbReference>
<name>A0ABP0ZGY0_9ASCO</name>
<feature type="compositionally biased region" description="Polar residues" evidence="7">
    <location>
        <begin position="434"/>
        <end position="459"/>
    </location>
</feature>
<keyword evidence="4" id="KW-0862">Zinc</keyword>
<evidence type="ECO:0000259" key="8">
    <source>
        <dbReference type="PROSITE" id="PS50114"/>
    </source>
</evidence>
<feature type="region of interest" description="Disordered" evidence="7">
    <location>
        <begin position="409"/>
        <end position="510"/>
    </location>
</feature>
<feature type="compositionally biased region" description="Low complexity" evidence="7">
    <location>
        <begin position="1"/>
        <end position="19"/>
    </location>
</feature>
<dbReference type="PANTHER" id="PTHR10071:SF281">
    <property type="entry name" value="BOX A-BINDING FACTOR-RELATED"/>
    <property type="match status" value="1"/>
</dbReference>
<feature type="compositionally biased region" description="Basic and acidic residues" evidence="7">
    <location>
        <begin position="634"/>
        <end position="652"/>
    </location>
</feature>
<proteinExistence type="predicted"/>
<dbReference type="EMBL" id="OZ022405">
    <property type="protein sequence ID" value="CAK9436524.1"/>
    <property type="molecule type" value="Genomic_DNA"/>
</dbReference>
<feature type="compositionally biased region" description="Gly residues" evidence="7">
    <location>
        <begin position="191"/>
        <end position="200"/>
    </location>
</feature>
<keyword evidence="5" id="KW-0539">Nucleus</keyword>
<dbReference type="InterPro" id="IPR013088">
    <property type="entry name" value="Znf_NHR/GATA"/>
</dbReference>
<feature type="region of interest" description="Disordered" evidence="7">
    <location>
        <begin position="166"/>
        <end position="272"/>
    </location>
</feature>
<keyword evidence="10" id="KW-1185">Reference proteome</keyword>
<feature type="compositionally biased region" description="Polar residues" evidence="7">
    <location>
        <begin position="53"/>
        <end position="71"/>
    </location>
</feature>
<feature type="compositionally biased region" description="Low complexity" evidence="7">
    <location>
        <begin position="97"/>
        <end position="124"/>
    </location>
</feature>
<reference evidence="9 10" key="1">
    <citation type="submission" date="2024-03" db="EMBL/GenBank/DDBJ databases">
        <authorList>
            <person name="Brejova B."/>
        </authorList>
    </citation>
    <scope>NUCLEOTIDE SEQUENCE [LARGE SCALE GENOMIC DNA]</scope>
    <source>
        <strain evidence="9 10">CBS 14171</strain>
    </source>
</reference>
<organism evidence="9 10">
    <name type="scientific">Lodderomyces beijingensis</name>
    <dbReference type="NCBI Taxonomy" id="1775926"/>
    <lineage>
        <taxon>Eukaryota</taxon>
        <taxon>Fungi</taxon>
        <taxon>Dikarya</taxon>
        <taxon>Ascomycota</taxon>
        <taxon>Saccharomycotina</taxon>
        <taxon>Pichiomycetes</taxon>
        <taxon>Debaryomycetaceae</taxon>
        <taxon>Candida/Lodderomyces clade</taxon>
        <taxon>Lodderomyces</taxon>
    </lineage>
</organism>